<dbReference type="EMBL" id="BARS01007637">
    <property type="protein sequence ID" value="GAF67896.1"/>
    <property type="molecule type" value="Genomic_DNA"/>
</dbReference>
<sequence length="64" mass="7275">MMTDRQKLSAVFNVFGCDTLPTTKAITGGGRRFYFNEAGEIDRIVDYCDGHTYKEHDITRRGAK</sequence>
<organism evidence="1">
    <name type="scientific">marine sediment metagenome</name>
    <dbReference type="NCBI Taxonomy" id="412755"/>
    <lineage>
        <taxon>unclassified sequences</taxon>
        <taxon>metagenomes</taxon>
        <taxon>ecological metagenomes</taxon>
    </lineage>
</organism>
<protein>
    <submittedName>
        <fullName evidence="1">Uncharacterized protein</fullName>
    </submittedName>
</protein>
<dbReference type="AlphaFoldDB" id="X0RY19"/>
<accession>X0RY19</accession>
<name>X0RY19_9ZZZZ</name>
<reference evidence="1" key="1">
    <citation type="journal article" date="2014" name="Front. Microbiol.">
        <title>High frequency of phylogenetically diverse reductive dehalogenase-homologous genes in deep subseafloor sedimentary metagenomes.</title>
        <authorList>
            <person name="Kawai M."/>
            <person name="Futagami T."/>
            <person name="Toyoda A."/>
            <person name="Takaki Y."/>
            <person name="Nishi S."/>
            <person name="Hori S."/>
            <person name="Arai W."/>
            <person name="Tsubouchi T."/>
            <person name="Morono Y."/>
            <person name="Uchiyama I."/>
            <person name="Ito T."/>
            <person name="Fujiyama A."/>
            <person name="Inagaki F."/>
            <person name="Takami H."/>
        </authorList>
    </citation>
    <scope>NUCLEOTIDE SEQUENCE</scope>
    <source>
        <strain evidence="1">Expedition CK06-06</strain>
    </source>
</reference>
<evidence type="ECO:0000313" key="1">
    <source>
        <dbReference type="EMBL" id="GAF67896.1"/>
    </source>
</evidence>
<gene>
    <name evidence="1" type="ORF">S01H1_14665</name>
</gene>
<proteinExistence type="predicted"/>
<comment type="caution">
    <text evidence="1">The sequence shown here is derived from an EMBL/GenBank/DDBJ whole genome shotgun (WGS) entry which is preliminary data.</text>
</comment>